<dbReference type="InterPro" id="IPR000014">
    <property type="entry name" value="PAS"/>
</dbReference>
<dbReference type="GO" id="GO:0004673">
    <property type="term" value="F:protein histidine kinase activity"/>
    <property type="evidence" value="ECO:0007669"/>
    <property type="project" value="UniProtKB-EC"/>
</dbReference>
<dbReference type="PANTHER" id="PTHR43304">
    <property type="entry name" value="PHYTOCHROME-LIKE PROTEIN CPH1"/>
    <property type="match status" value="1"/>
</dbReference>
<evidence type="ECO:0000256" key="2">
    <source>
        <dbReference type="ARBA" id="ARBA00012438"/>
    </source>
</evidence>
<keyword evidence="3" id="KW-0597">Phosphoprotein</keyword>
<dbReference type="PANTHER" id="PTHR43304:SF1">
    <property type="entry name" value="PAC DOMAIN-CONTAINING PROTEIN"/>
    <property type="match status" value="1"/>
</dbReference>
<dbReference type="NCBIfam" id="TIGR00229">
    <property type="entry name" value="sensory_box"/>
    <property type="match status" value="2"/>
</dbReference>
<sequence>MVTLNSTDIHNLRGVGVLVTEKCGDQISIVDVNDVDLHNCGFRREELIGKNPADCFDSPDTEKDAIIRAQKSVEQGKASHFTARLRKKDGTPYAISCMVTGHFDAERDVFQYCYMSTVIDYNDPSLNTFGRTDMMTQAEKMTGSASWRYSKACREFLVSKNFYTIFELDPDIQVEPRLGEKLSKAETDALVNATENCLQTGEEFDVEYSFFAKDGNQRHGSVSGEAERDETGQITAVIGVVRDLSAQANLQTEHSMFLHAAKIGAMRVDFKNEVISLSADAARLIGEEATHMEITLQDWRARVHPEDRDKAYQEYEDGLSSDKTVIRLYRFRHATGTWIWFEVRSTTVFDHDGKPTTLYATLMDVDERVRTRRKLEINEERFRDVITYANGCVFEIDATGHFTYVSDTANNVLGYKPAELLGKPTNFLSKMSEDRHDKWLEKLHNDGDFTLVEQKITKKGSAEDHWVSVTGSAIYDKNNKITGFQGTLFDITERKLANLKLLENQKRLNDVVATAQGWIFDLDENGCFTYSSNQIAFFDDSDLSIDRLRGKPTYVMAPALKDRHEEWLQAIQKSPDGIASDIRLVSPKENNEIWARVHCAAQLDDDGL</sequence>
<evidence type="ECO:0000256" key="3">
    <source>
        <dbReference type="ARBA" id="ARBA00022553"/>
    </source>
</evidence>
<evidence type="ECO:0000259" key="7">
    <source>
        <dbReference type="PROSITE" id="PS50113"/>
    </source>
</evidence>
<feature type="domain" description="PAC" evidence="7">
    <location>
        <begin position="450"/>
        <end position="503"/>
    </location>
</feature>
<feature type="domain" description="PAC" evidence="7">
    <location>
        <begin position="204"/>
        <end position="256"/>
    </location>
</feature>
<evidence type="ECO:0000256" key="5">
    <source>
        <dbReference type="ARBA" id="ARBA00022777"/>
    </source>
</evidence>
<dbReference type="InterPro" id="IPR000700">
    <property type="entry name" value="PAS-assoc_C"/>
</dbReference>
<feature type="domain" description="PAS" evidence="6">
    <location>
        <begin position="378"/>
        <end position="423"/>
    </location>
</feature>
<feature type="non-terminal residue" evidence="8">
    <location>
        <position position="608"/>
    </location>
</feature>
<dbReference type="SMART" id="SM00091">
    <property type="entry name" value="PAS"/>
    <property type="match status" value="3"/>
</dbReference>
<comment type="catalytic activity">
    <reaction evidence="1">
        <text>ATP + protein L-histidine = ADP + protein N-phospho-L-histidine.</text>
        <dbReference type="EC" id="2.7.13.3"/>
    </reaction>
</comment>
<evidence type="ECO:0000313" key="8">
    <source>
        <dbReference type="EMBL" id="VAV96651.1"/>
    </source>
</evidence>
<dbReference type="SUPFAM" id="SSF55785">
    <property type="entry name" value="PYP-like sensor domain (PAS domain)"/>
    <property type="match status" value="5"/>
</dbReference>
<keyword evidence="5" id="KW-0418">Kinase</keyword>
<dbReference type="InterPro" id="IPR001610">
    <property type="entry name" value="PAC"/>
</dbReference>
<dbReference type="InterPro" id="IPR013655">
    <property type="entry name" value="PAS_fold_3"/>
</dbReference>
<evidence type="ECO:0000256" key="1">
    <source>
        <dbReference type="ARBA" id="ARBA00000085"/>
    </source>
</evidence>
<gene>
    <name evidence="8" type="ORF">MNBD_ALPHA06-437</name>
</gene>
<name>A0A3B0S055_9ZZZZ</name>
<accession>A0A3B0S055</accession>
<dbReference type="InterPro" id="IPR035965">
    <property type="entry name" value="PAS-like_dom_sf"/>
</dbReference>
<dbReference type="CDD" id="cd00130">
    <property type="entry name" value="PAS"/>
    <property type="match status" value="4"/>
</dbReference>
<dbReference type="Pfam" id="PF13426">
    <property type="entry name" value="PAS_9"/>
    <property type="match status" value="2"/>
</dbReference>
<proteinExistence type="predicted"/>
<dbReference type="SMART" id="SM00086">
    <property type="entry name" value="PAC"/>
    <property type="match status" value="3"/>
</dbReference>
<dbReference type="Pfam" id="PF08447">
    <property type="entry name" value="PAS_3"/>
    <property type="match status" value="2"/>
</dbReference>
<feature type="domain" description="PAC" evidence="7">
    <location>
        <begin position="322"/>
        <end position="377"/>
    </location>
</feature>
<keyword evidence="4" id="KW-0808">Transferase</keyword>
<dbReference type="PROSITE" id="PS50112">
    <property type="entry name" value="PAS"/>
    <property type="match status" value="1"/>
</dbReference>
<dbReference type="AlphaFoldDB" id="A0A3B0S055"/>
<dbReference type="EC" id="2.7.13.3" evidence="2"/>
<dbReference type="Gene3D" id="3.30.450.20">
    <property type="entry name" value="PAS domain"/>
    <property type="match status" value="5"/>
</dbReference>
<dbReference type="PROSITE" id="PS50113">
    <property type="entry name" value="PAC"/>
    <property type="match status" value="3"/>
</dbReference>
<evidence type="ECO:0000259" key="6">
    <source>
        <dbReference type="PROSITE" id="PS50112"/>
    </source>
</evidence>
<dbReference type="InterPro" id="IPR052162">
    <property type="entry name" value="Sensor_kinase/Photoreceptor"/>
</dbReference>
<organism evidence="8">
    <name type="scientific">hydrothermal vent metagenome</name>
    <dbReference type="NCBI Taxonomy" id="652676"/>
    <lineage>
        <taxon>unclassified sequences</taxon>
        <taxon>metagenomes</taxon>
        <taxon>ecological metagenomes</taxon>
    </lineage>
</organism>
<evidence type="ECO:0000256" key="4">
    <source>
        <dbReference type="ARBA" id="ARBA00022679"/>
    </source>
</evidence>
<dbReference type="EMBL" id="UOEE01000228">
    <property type="protein sequence ID" value="VAV96651.1"/>
    <property type="molecule type" value="Genomic_DNA"/>
</dbReference>
<protein>
    <recommendedName>
        <fullName evidence="2">histidine kinase</fullName>
        <ecNumber evidence="2">2.7.13.3</ecNumber>
    </recommendedName>
</protein>
<reference evidence="8" key="1">
    <citation type="submission" date="2018-06" db="EMBL/GenBank/DDBJ databases">
        <authorList>
            <person name="Zhirakovskaya E."/>
        </authorList>
    </citation>
    <scope>NUCLEOTIDE SEQUENCE</scope>
</reference>